<dbReference type="Proteomes" id="UP000536835">
    <property type="component" value="Unassembled WGS sequence"/>
</dbReference>
<evidence type="ECO:0000313" key="3">
    <source>
        <dbReference type="EMBL" id="NNU17116.1"/>
    </source>
</evidence>
<gene>
    <name evidence="3" type="ORF">HK107_12365</name>
</gene>
<dbReference type="AlphaFoldDB" id="A0A7Y3RN36"/>
<evidence type="ECO:0008006" key="5">
    <source>
        <dbReference type="Google" id="ProtNLM"/>
    </source>
</evidence>
<feature type="compositionally biased region" description="Polar residues" evidence="1">
    <location>
        <begin position="355"/>
        <end position="365"/>
    </location>
</feature>
<accession>A0A7Y3RN36</accession>
<feature type="region of interest" description="Disordered" evidence="1">
    <location>
        <begin position="340"/>
        <end position="365"/>
    </location>
</feature>
<protein>
    <recommendedName>
        <fullName evidence="5">Lipoprotein</fullName>
    </recommendedName>
</protein>
<feature type="chain" id="PRO_5030761857" description="Lipoprotein" evidence="2">
    <location>
        <begin position="21"/>
        <end position="959"/>
    </location>
</feature>
<proteinExistence type="predicted"/>
<dbReference type="PANTHER" id="PTHR41339">
    <property type="entry name" value="LIPL48"/>
    <property type="match status" value="1"/>
</dbReference>
<organism evidence="3 4">
    <name type="scientific">Parvularcula mediterranea</name>
    <dbReference type="NCBI Taxonomy" id="2732508"/>
    <lineage>
        <taxon>Bacteria</taxon>
        <taxon>Pseudomonadati</taxon>
        <taxon>Pseudomonadota</taxon>
        <taxon>Alphaproteobacteria</taxon>
        <taxon>Parvularculales</taxon>
        <taxon>Parvularculaceae</taxon>
        <taxon>Parvularcula</taxon>
    </lineage>
</organism>
<evidence type="ECO:0000313" key="4">
    <source>
        <dbReference type="Proteomes" id="UP000536835"/>
    </source>
</evidence>
<keyword evidence="2" id="KW-0732">Signal</keyword>
<feature type="signal peptide" evidence="2">
    <location>
        <begin position="1"/>
        <end position="20"/>
    </location>
</feature>
<dbReference type="EMBL" id="JABFCX010000003">
    <property type="protein sequence ID" value="NNU17116.1"/>
    <property type="molecule type" value="Genomic_DNA"/>
</dbReference>
<dbReference type="PROSITE" id="PS51257">
    <property type="entry name" value="PROKAR_LIPOPROTEIN"/>
    <property type="match status" value="1"/>
</dbReference>
<sequence length="959" mass="97130">MKILSIRSGLLLGAAAVGLAACDSGGDIESTGVVAPINVTIGGGSGGGGGGGATADGVVDFTSNACPTGTAEGTITSNGIDITACLIDTASPLTNDLTLTAGNAYGFSGTLFVGENQLDAAAGTTVTTGVTLTIEPGVVVFGAAGEDALVVNPGSFIEADGTATQPIIFTSATDLEDADQATTDLTAVAAASDGLVRGSSAASGEWGGIVINGLAPINDCDQADLGTADCTKSGEGGSGSFGGTNPADSSGSMEYVRVQYPGFLFSSDDELNGIALQGVGSGTTLSYIHVHNSKDDAFEWFGGTVSADHLVATGAGDDSFDWTDGWTGSLQFGVIVQNKPESGDPRGFEGDSNGDFPNSSPRSMPNIANVTLVSEGNGDDGMKIRRGSAGIYANIIVSGFGGNGLDFDTGGSETPRFESIYLAGSGSDATDSDAASLFDAGSNNVRGSATLPGIFSIAETRAVLAADLADDDDNDADLPVAGLEEVLYIGAFADSVQSYEDSWLFDWALEIPEFDNVNIADDCPAGTFVSQNTTVPAGRTESNVCTLPNLVEGDLFLPAGNLYELDGTVFVGEDAGAGVDAASTNDDAATGRLTIAQGVTLFGSNGPDALVVTRGSQIIVQGTENAPVVMTSRQDVLGQTVGRGQWGGLVINGRAPINACEYSSMGTVRPAVCEKEGEGGSGFFGGETAADDSGQIEYLRVSYAGFLFGSDDELNGIAFQGVGSGTEVSYIQVHANQDDGIEFFGGTVSVDHAIVTDAGDDAFDWTDGWQGNAQYVILDQLEDGGISGDPRVIEADSNGSFPDRDPRSSAVMANVTVLAAANGEDAMRIRRGTDLDMYNSVVVGQNADEGLDFRADGTAVPDFFSVYIVDFASVANATAVSSGVFPGAAGNNNVDGEAASQDSTLSVATGATVALVPGANENAVTPTTLPAGLDANGSGFIGAVEDAADTWYLGWTVAL</sequence>
<comment type="caution">
    <text evidence="3">The sequence shown here is derived from an EMBL/GenBank/DDBJ whole genome shotgun (WGS) entry which is preliminary data.</text>
</comment>
<evidence type="ECO:0000256" key="1">
    <source>
        <dbReference type="SAM" id="MobiDB-lite"/>
    </source>
</evidence>
<dbReference type="RefSeq" id="WP_173200226.1">
    <property type="nucleotide sequence ID" value="NZ_JABFCX010000003.1"/>
</dbReference>
<keyword evidence="4" id="KW-1185">Reference proteome</keyword>
<reference evidence="3 4" key="1">
    <citation type="submission" date="2020-05" db="EMBL/GenBank/DDBJ databases">
        <title>Parvularcula mediterraneae sp. nov., isolated from polypropylene straw from shallow seawater of the seashore of Laganas in Zakynthos island, Greece.</title>
        <authorList>
            <person name="Szabo I."/>
            <person name="Al-Omari J."/>
            <person name="Rado J."/>
            <person name="Szerdahelyi G.S."/>
        </authorList>
    </citation>
    <scope>NUCLEOTIDE SEQUENCE [LARGE SCALE GENOMIC DNA]</scope>
    <source>
        <strain evidence="3 4">ZS-1/3</strain>
    </source>
</reference>
<name>A0A7Y3RN36_9PROT</name>
<dbReference type="PANTHER" id="PTHR41339:SF1">
    <property type="entry name" value="SECRETED PROTEIN"/>
    <property type="match status" value="1"/>
</dbReference>
<evidence type="ECO:0000256" key="2">
    <source>
        <dbReference type="SAM" id="SignalP"/>
    </source>
</evidence>